<dbReference type="AlphaFoldDB" id="A0A2L2T6V4"/>
<sequence>MNLCAVWVRYCLFWRVIRREANISMPGVVNSLTNYVRCCLCNEDVICRSKKERVYRGYVGKDVGKVGNSKLKTDIKVLPVGKGIAAGFWAIDDTSKWNVYQHGIVILKSQVKPKAYILIIGTKTMTMITEKYGNTADIIT</sequence>
<name>A0A2L2T6V4_9HYPO</name>
<reference evidence="2" key="1">
    <citation type="submission" date="2014-10" db="EMBL/GenBank/DDBJ databases">
        <authorList>
            <person name="King R."/>
        </authorList>
    </citation>
    <scope>NUCLEOTIDE SEQUENCE [LARGE SCALE GENOMIC DNA]</scope>
    <source>
        <strain evidence="2">A3/5</strain>
    </source>
</reference>
<keyword evidence="2" id="KW-1185">Reference proteome</keyword>
<organism evidence="1 2">
    <name type="scientific">Fusarium venenatum</name>
    <dbReference type="NCBI Taxonomy" id="56646"/>
    <lineage>
        <taxon>Eukaryota</taxon>
        <taxon>Fungi</taxon>
        <taxon>Dikarya</taxon>
        <taxon>Ascomycota</taxon>
        <taxon>Pezizomycotina</taxon>
        <taxon>Sordariomycetes</taxon>
        <taxon>Hypocreomycetidae</taxon>
        <taxon>Hypocreales</taxon>
        <taxon>Nectriaceae</taxon>
        <taxon>Fusarium</taxon>
    </lineage>
</organism>
<proteinExistence type="predicted"/>
<protein>
    <submittedName>
        <fullName evidence="1">Uncharacterized protein</fullName>
    </submittedName>
</protein>
<evidence type="ECO:0000313" key="1">
    <source>
        <dbReference type="EMBL" id="CEI65449.1"/>
    </source>
</evidence>
<dbReference type="EMBL" id="LN649229">
    <property type="protein sequence ID" value="CEI65449.1"/>
    <property type="molecule type" value="Genomic_DNA"/>
</dbReference>
<dbReference type="Proteomes" id="UP000245910">
    <property type="component" value="Chromosome I"/>
</dbReference>
<evidence type="ECO:0000313" key="2">
    <source>
        <dbReference type="Proteomes" id="UP000245910"/>
    </source>
</evidence>
<accession>A0A2L2T6V4</accession>